<evidence type="ECO:0000313" key="1">
    <source>
        <dbReference type="EMBL" id="MBL1114966.1"/>
    </source>
</evidence>
<proteinExistence type="predicted"/>
<organism evidence="1 2">
    <name type="scientific">Streptomyces endocoffeicus</name>
    <dbReference type="NCBI Taxonomy" id="2898945"/>
    <lineage>
        <taxon>Bacteria</taxon>
        <taxon>Bacillati</taxon>
        <taxon>Actinomycetota</taxon>
        <taxon>Actinomycetes</taxon>
        <taxon>Kitasatosporales</taxon>
        <taxon>Streptomycetaceae</taxon>
        <taxon>Streptomyces</taxon>
    </lineage>
</organism>
<dbReference type="InterPro" id="IPR010282">
    <property type="entry name" value="Uncharacterised_HutD/Ves"/>
</dbReference>
<dbReference type="Gene3D" id="2.60.120.10">
    <property type="entry name" value="Jelly Rolls"/>
    <property type="match status" value="1"/>
</dbReference>
<dbReference type="PANTHER" id="PTHR37943:SF1">
    <property type="entry name" value="PROTEIN VES"/>
    <property type="match status" value="1"/>
</dbReference>
<dbReference type="EMBL" id="JAERRG010000008">
    <property type="protein sequence ID" value="MBL1114966.1"/>
    <property type="molecule type" value="Genomic_DNA"/>
</dbReference>
<dbReference type="Proteomes" id="UP000621510">
    <property type="component" value="Unassembled WGS sequence"/>
</dbReference>
<dbReference type="CDD" id="cd20293">
    <property type="entry name" value="cupin_HutD_N"/>
    <property type="match status" value="1"/>
</dbReference>
<dbReference type="InterPro" id="IPR014710">
    <property type="entry name" value="RmlC-like_jellyroll"/>
</dbReference>
<dbReference type="PANTHER" id="PTHR37943">
    <property type="entry name" value="PROTEIN VES"/>
    <property type="match status" value="1"/>
</dbReference>
<reference evidence="1 2" key="1">
    <citation type="submission" date="2021-01" db="EMBL/GenBank/DDBJ databases">
        <title>WGS of actinomycetes isolated from Thailand.</title>
        <authorList>
            <person name="Thawai C."/>
        </authorList>
    </citation>
    <scope>NUCLEOTIDE SEQUENCE [LARGE SCALE GENOMIC DNA]</scope>
    <source>
        <strain evidence="1 2">CA3R110</strain>
    </source>
</reference>
<evidence type="ECO:0000313" key="2">
    <source>
        <dbReference type="Proteomes" id="UP000621510"/>
    </source>
</evidence>
<comment type="caution">
    <text evidence="1">The sequence shown here is derived from an EMBL/GenBank/DDBJ whole genome shotgun (WGS) entry which is preliminary data.</text>
</comment>
<dbReference type="InterPro" id="IPR011051">
    <property type="entry name" value="RmlC_Cupin_sf"/>
</dbReference>
<sequence length="194" mass="20176">MTGSQVLRAHDRSVSRWKNGGGLTREVAADASGAGMEDFVWRVSLADIARSGPFSSFAGVDRIITVVDGAGMELIVDGVPHTMADAYEPFSFRGDAVTDCRLLSGPTVDLNVMTRRTRATAHVRMARAGFSVVPRTGVLVLVIALTGTVGVEESDVTLGGLDAVLFSDRDAATLRVDGVAAVVTVTTAPGSPGT</sequence>
<name>A0ABS1PRA1_9ACTN</name>
<dbReference type="RefSeq" id="WP_201852775.1">
    <property type="nucleotide sequence ID" value="NZ_JAERRG010000008.1"/>
</dbReference>
<dbReference type="Pfam" id="PF05962">
    <property type="entry name" value="HutD"/>
    <property type="match status" value="1"/>
</dbReference>
<protein>
    <submittedName>
        <fullName evidence="1">HutD family protein</fullName>
    </submittedName>
</protein>
<gene>
    <name evidence="1" type="ORF">JK364_21575</name>
</gene>
<keyword evidence="2" id="KW-1185">Reference proteome</keyword>
<dbReference type="SUPFAM" id="SSF51182">
    <property type="entry name" value="RmlC-like cupins"/>
    <property type="match status" value="1"/>
</dbReference>
<accession>A0ABS1PRA1</accession>